<sequence precursor="true">MIKDKFPLIATTIIATSMLSACGGSGSKTETTGTGVTDPIKSYKPIECKAMLSASQLALLTPGSGCGYLSVPEKHALYGQPASEKNIEIAVIKLASTSSEKKADPLVYLQGGPGGNASASIGQVVTSNTLIKNRDIYLVDQRGTGYSKPALFCTEYSGEAGTPEQLQACKARLEKAGVDLNAYNSVQNAHDFIQLRKALSIPEWNLYGISYGTRLATTIMRENNSEGIRSVILDGMFPIEVNGISDTPWANYESLNQIVKNCDNTDSCPADDLKAVIEDIIARMHNEGMVAESRVFIQNLLELIKEPAIINYLLAVNEDIGKYRSALASLMADQDDEQDGGGERAGDEESDEEELFYGAMGLSTVCAEEYPFLNTTALSDDNSQGWSASTQVAVNGMYHMGFDKSSCQAWNVAPANDVETQAVASTLPVLILNGQNDTQTPAAWGSLVAKNMLNAQNITNPQGEHGQLMAGFSCFDTIADEFLAEPNKTVDASCVSEIPAVSYEGGGGEEKSASFTFKNGDTSSDTVYMNGVIGSDTLDVMQTLLNSYPQIKTIVMQNVPGSMDDDTNLLASMEIRKRGIATHIPADGMVASGGTDMFLAGVKRTAEAGAKLGVHSWSDGSGKVALDYPRDHQTHVKYLDYYKAVGIDTSFYWYTLEAAPADGIHWMTAEEIAQYGVLTE</sequence>
<evidence type="ECO:0000259" key="12">
    <source>
        <dbReference type="Pfam" id="PF00561"/>
    </source>
</evidence>
<comment type="subcellular location">
    <subcellularLocation>
        <location evidence="2">Cytoplasm</location>
    </subcellularLocation>
</comment>
<dbReference type="SUPFAM" id="SSF52096">
    <property type="entry name" value="ClpP/crotonase"/>
    <property type="match status" value="1"/>
</dbReference>
<feature type="domain" description="AB hydrolase-1" evidence="12">
    <location>
        <begin position="105"/>
        <end position="236"/>
    </location>
</feature>
<evidence type="ECO:0000256" key="6">
    <source>
        <dbReference type="ARBA" id="ARBA00022438"/>
    </source>
</evidence>
<dbReference type="InterPro" id="IPR029045">
    <property type="entry name" value="ClpP/crotonase-like_dom_sf"/>
</dbReference>
<dbReference type="ESTHER" id="shesh-a8fzh8">
    <property type="family name" value="Proline_iminopeptidase"/>
</dbReference>
<dbReference type="HOGENOM" id="CLU_025871_0_0_6"/>
<dbReference type="SUPFAM" id="SSF53474">
    <property type="entry name" value="alpha/beta-Hydrolases"/>
    <property type="match status" value="1"/>
</dbReference>
<evidence type="ECO:0000256" key="9">
    <source>
        <dbReference type="ARBA" id="ARBA00022801"/>
    </source>
</evidence>
<dbReference type="eggNOG" id="COG0596">
    <property type="taxonomic scope" value="Bacteria"/>
</dbReference>
<dbReference type="InterPro" id="IPR000073">
    <property type="entry name" value="AB_hydrolase_1"/>
</dbReference>
<keyword evidence="15" id="KW-1185">Reference proteome</keyword>
<evidence type="ECO:0000256" key="8">
    <source>
        <dbReference type="ARBA" id="ARBA00022670"/>
    </source>
</evidence>
<feature type="region of interest" description="Disordered" evidence="11">
    <location>
        <begin position="332"/>
        <end position="352"/>
    </location>
</feature>
<protein>
    <recommendedName>
        <fullName evidence="5">Proline iminopeptidase</fullName>
        <ecNumber evidence="4">3.4.11.5</ecNumber>
    </recommendedName>
    <alternativeName>
        <fullName evidence="10">Prolyl aminopeptidase</fullName>
    </alternativeName>
</protein>
<evidence type="ECO:0000313" key="14">
    <source>
        <dbReference type="EMBL" id="ABV38251.1"/>
    </source>
</evidence>
<dbReference type="Pfam" id="PF08386">
    <property type="entry name" value="Abhydrolase_4"/>
    <property type="match status" value="1"/>
</dbReference>
<dbReference type="PRINTS" id="PR00793">
    <property type="entry name" value="PROAMNOPTASE"/>
</dbReference>
<dbReference type="Pfam" id="PF00561">
    <property type="entry name" value="Abhydrolase_1"/>
    <property type="match status" value="1"/>
</dbReference>
<dbReference type="InterPro" id="IPR029058">
    <property type="entry name" value="AB_hydrolase_fold"/>
</dbReference>
<dbReference type="InterPro" id="IPR013595">
    <property type="entry name" value="Pept_S33_TAP-like_C"/>
</dbReference>
<dbReference type="AlphaFoldDB" id="A8FZH8"/>
<dbReference type="InterPro" id="IPR005944">
    <property type="entry name" value="Pro_iminopeptidase"/>
</dbReference>
<keyword evidence="6" id="KW-0031">Aminopeptidase</keyword>
<dbReference type="GO" id="GO:0006508">
    <property type="term" value="P:proteolysis"/>
    <property type="evidence" value="ECO:0007669"/>
    <property type="project" value="UniProtKB-KW"/>
</dbReference>
<dbReference type="eggNOG" id="COG0740">
    <property type="taxonomic scope" value="Bacteria"/>
</dbReference>
<dbReference type="STRING" id="425104.Ssed_3647"/>
<dbReference type="Gene3D" id="3.40.50.1820">
    <property type="entry name" value="alpha/beta hydrolase"/>
    <property type="match status" value="1"/>
</dbReference>
<dbReference type="OrthoDB" id="4510475at2"/>
<evidence type="ECO:0000256" key="5">
    <source>
        <dbReference type="ARBA" id="ARBA00021843"/>
    </source>
</evidence>
<dbReference type="Proteomes" id="UP000002015">
    <property type="component" value="Chromosome"/>
</dbReference>
<dbReference type="PANTHER" id="PTHR43722:SF1">
    <property type="entry name" value="PROLINE IMINOPEPTIDASE"/>
    <property type="match status" value="1"/>
</dbReference>
<evidence type="ECO:0000256" key="10">
    <source>
        <dbReference type="ARBA" id="ARBA00029605"/>
    </source>
</evidence>
<dbReference type="InterPro" id="IPR002410">
    <property type="entry name" value="Peptidase_S33"/>
</dbReference>
<evidence type="ECO:0000313" key="15">
    <source>
        <dbReference type="Proteomes" id="UP000002015"/>
    </source>
</evidence>
<evidence type="ECO:0000256" key="2">
    <source>
        <dbReference type="ARBA" id="ARBA00004496"/>
    </source>
</evidence>
<dbReference type="GO" id="GO:0005737">
    <property type="term" value="C:cytoplasm"/>
    <property type="evidence" value="ECO:0007669"/>
    <property type="project" value="UniProtKB-SubCell"/>
</dbReference>
<evidence type="ECO:0000256" key="3">
    <source>
        <dbReference type="ARBA" id="ARBA00010088"/>
    </source>
</evidence>
<proteinExistence type="inferred from homology"/>
<keyword evidence="9 14" id="KW-0378">Hydrolase</keyword>
<dbReference type="PANTHER" id="PTHR43722">
    <property type="entry name" value="PROLINE IMINOPEPTIDASE"/>
    <property type="match status" value="1"/>
</dbReference>
<dbReference type="PROSITE" id="PS51257">
    <property type="entry name" value="PROKAR_LIPOPROTEIN"/>
    <property type="match status" value="1"/>
</dbReference>
<evidence type="ECO:0000256" key="4">
    <source>
        <dbReference type="ARBA" id="ARBA00012568"/>
    </source>
</evidence>
<dbReference type="RefSeq" id="WP_012143981.1">
    <property type="nucleotide sequence ID" value="NC_009831.1"/>
</dbReference>
<keyword evidence="7" id="KW-0963">Cytoplasm</keyword>
<dbReference type="KEGG" id="sse:Ssed_3647"/>
<evidence type="ECO:0000256" key="11">
    <source>
        <dbReference type="SAM" id="MobiDB-lite"/>
    </source>
</evidence>
<organism evidence="14 15">
    <name type="scientific">Shewanella sediminis (strain HAW-EB3)</name>
    <dbReference type="NCBI Taxonomy" id="425104"/>
    <lineage>
        <taxon>Bacteria</taxon>
        <taxon>Pseudomonadati</taxon>
        <taxon>Pseudomonadota</taxon>
        <taxon>Gammaproteobacteria</taxon>
        <taxon>Alteromonadales</taxon>
        <taxon>Shewanellaceae</taxon>
        <taxon>Shewanella</taxon>
    </lineage>
</organism>
<dbReference type="GO" id="GO:0004177">
    <property type="term" value="F:aminopeptidase activity"/>
    <property type="evidence" value="ECO:0007669"/>
    <property type="project" value="UniProtKB-KW"/>
</dbReference>
<evidence type="ECO:0000256" key="1">
    <source>
        <dbReference type="ARBA" id="ARBA00001585"/>
    </source>
</evidence>
<accession>A8FZH8</accession>
<evidence type="ECO:0000259" key="13">
    <source>
        <dbReference type="Pfam" id="PF08386"/>
    </source>
</evidence>
<evidence type="ECO:0000256" key="7">
    <source>
        <dbReference type="ARBA" id="ARBA00022490"/>
    </source>
</evidence>
<feature type="domain" description="Peptidase S33 tripeptidyl aminopeptidase-like C-terminal" evidence="13">
    <location>
        <begin position="405"/>
        <end position="494"/>
    </location>
</feature>
<reference evidence="14 15" key="1">
    <citation type="submission" date="2007-08" db="EMBL/GenBank/DDBJ databases">
        <title>Complete sequence of Shewanella sediminis HAW-EB3.</title>
        <authorList>
            <consortium name="US DOE Joint Genome Institute"/>
            <person name="Copeland A."/>
            <person name="Lucas S."/>
            <person name="Lapidus A."/>
            <person name="Barry K."/>
            <person name="Glavina del Rio T."/>
            <person name="Dalin E."/>
            <person name="Tice H."/>
            <person name="Pitluck S."/>
            <person name="Chertkov O."/>
            <person name="Brettin T."/>
            <person name="Bruce D."/>
            <person name="Detter J.C."/>
            <person name="Han C."/>
            <person name="Schmutz J."/>
            <person name="Larimer F."/>
            <person name="Land M."/>
            <person name="Hauser L."/>
            <person name="Kyrpides N."/>
            <person name="Kim E."/>
            <person name="Zhao J.-S."/>
            <person name="Richardson P."/>
        </authorList>
    </citation>
    <scope>NUCLEOTIDE SEQUENCE [LARGE SCALE GENOMIC DNA]</scope>
    <source>
        <strain evidence="14 15">HAW-EB3</strain>
    </source>
</reference>
<keyword evidence="8" id="KW-0645">Protease</keyword>
<dbReference type="EMBL" id="CP000821">
    <property type="protein sequence ID" value="ABV38251.1"/>
    <property type="molecule type" value="Genomic_DNA"/>
</dbReference>
<gene>
    <name evidence="14" type="ordered locus">Ssed_3647</name>
</gene>
<name>A8FZH8_SHESH</name>
<comment type="catalytic activity">
    <reaction evidence="1">
        <text>Release of N-terminal proline from a peptide.</text>
        <dbReference type="EC" id="3.4.11.5"/>
    </reaction>
</comment>
<comment type="similarity">
    <text evidence="3">Belongs to the peptidase S33 family.</text>
</comment>
<dbReference type="EC" id="3.4.11.5" evidence="4"/>